<evidence type="ECO:0000313" key="3">
    <source>
        <dbReference type="EMBL" id="PIE31777.1"/>
    </source>
</evidence>
<evidence type="ECO:0000313" key="4">
    <source>
        <dbReference type="Proteomes" id="UP000230914"/>
    </source>
</evidence>
<dbReference type="CDD" id="cd02440">
    <property type="entry name" value="AdoMet_MTases"/>
    <property type="match status" value="1"/>
</dbReference>
<dbReference type="Gene3D" id="3.40.50.150">
    <property type="entry name" value="Vaccinia Virus protein VP39"/>
    <property type="match status" value="1"/>
</dbReference>
<protein>
    <submittedName>
        <fullName evidence="3">SAM-dependent methyltransferase</fullName>
    </submittedName>
</protein>
<dbReference type="Pfam" id="PF13649">
    <property type="entry name" value="Methyltransf_25"/>
    <property type="match status" value="1"/>
</dbReference>
<organism evidence="3 4">
    <name type="scientific">Ilumatobacter coccineus</name>
    <dbReference type="NCBI Taxonomy" id="467094"/>
    <lineage>
        <taxon>Bacteria</taxon>
        <taxon>Bacillati</taxon>
        <taxon>Actinomycetota</taxon>
        <taxon>Acidimicrobiia</taxon>
        <taxon>Acidimicrobiales</taxon>
        <taxon>Ilumatobacteraceae</taxon>
        <taxon>Ilumatobacter</taxon>
    </lineage>
</organism>
<accession>A0A2G6K7X4</accession>
<proteinExistence type="predicted"/>
<keyword evidence="3" id="KW-0489">Methyltransferase</keyword>
<feature type="region of interest" description="Disordered" evidence="1">
    <location>
        <begin position="1"/>
        <end position="25"/>
    </location>
</feature>
<dbReference type="EMBL" id="PDSL01000066">
    <property type="protein sequence ID" value="PIE31777.1"/>
    <property type="molecule type" value="Genomic_DNA"/>
</dbReference>
<reference evidence="3 4" key="1">
    <citation type="submission" date="2017-10" db="EMBL/GenBank/DDBJ databases">
        <title>Novel microbial diversity and functional potential in the marine mammal oral microbiome.</title>
        <authorList>
            <person name="Dudek N.K."/>
            <person name="Sun C.L."/>
            <person name="Burstein D."/>
            <person name="Kantor R.S."/>
            <person name="Aliaga Goltsman D.S."/>
            <person name="Bik E.M."/>
            <person name="Thomas B.C."/>
            <person name="Banfield J.F."/>
            <person name="Relman D.A."/>
        </authorList>
    </citation>
    <scope>NUCLEOTIDE SEQUENCE [LARGE SCALE GENOMIC DNA]</scope>
    <source>
        <strain evidence="3">DOLJORAL78_61_10</strain>
    </source>
</reference>
<dbReference type="GO" id="GO:0032259">
    <property type="term" value="P:methylation"/>
    <property type="evidence" value="ECO:0007669"/>
    <property type="project" value="UniProtKB-KW"/>
</dbReference>
<dbReference type="SUPFAM" id="SSF53335">
    <property type="entry name" value="S-adenosyl-L-methionine-dependent methyltransferases"/>
    <property type="match status" value="1"/>
</dbReference>
<dbReference type="GO" id="GO:0008168">
    <property type="term" value="F:methyltransferase activity"/>
    <property type="evidence" value="ECO:0007669"/>
    <property type="project" value="UniProtKB-KW"/>
</dbReference>
<feature type="compositionally biased region" description="Basic and acidic residues" evidence="1">
    <location>
        <begin position="1"/>
        <end position="13"/>
    </location>
</feature>
<dbReference type="AlphaFoldDB" id="A0A2G6K7X4"/>
<evidence type="ECO:0000256" key="1">
    <source>
        <dbReference type="SAM" id="MobiDB-lite"/>
    </source>
</evidence>
<dbReference type="Proteomes" id="UP000230914">
    <property type="component" value="Unassembled WGS sequence"/>
</dbReference>
<dbReference type="InterPro" id="IPR041698">
    <property type="entry name" value="Methyltransf_25"/>
</dbReference>
<gene>
    <name evidence="3" type="ORF">CSA55_04965</name>
</gene>
<evidence type="ECO:0000259" key="2">
    <source>
        <dbReference type="Pfam" id="PF13649"/>
    </source>
</evidence>
<sequence>MDADGQRWDERYRNRMPGPPTAPRGLGRVTMARGGLCLDIACGLGEKTMWAAQNGFEVVALDVSEVAITVLNTAAMKAGVRDRITSRVYDLDRGLPADYAGQCALVICERYRDPSLYPQIAYMAAPGGIVTVTVLSQVGYDGTPGRHHAPPGELVMAFRDLDLEIVGSIEADGLATLVARRPSTPDES</sequence>
<feature type="domain" description="Methyltransferase" evidence="2">
    <location>
        <begin position="38"/>
        <end position="108"/>
    </location>
</feature>
<name>A0A2G6K7X4_9ACTN</name>
<dbReference type="InterPro" id="IPR029063">
    <property type="entry name" value="SAM-dependent_MTases_sf"/>
</dbReference>
<comment type="caution">
    <text evidence="3">The sequence shown here is derived from an EMBL/GenBank/DDBJ whole genome shotgun (WGS) entry which is preliminary data.</text>
</comment>
<keyword evidence="3" id="KW-0808">Transferase</keyword>